<dbReference type="EMBL" id="JAGQLH010000101">
    <property type="protein sequence ID" value="MCA9386222.1"/>
    <property type="molecule type" value="Genomic_DNA"/>
</dbReference>
<reference evidence="3" key="2">
    <citation type="journal article" date="2021" name="Microbiome">
        <title>Successional dynamics and alternative stable states in a saline activated sludge microbial community over 9 years.</title>
        <authorList>
            <person name="Wang Y."/>
            <person name="Ye J."/>
            <person name="Ju F."/>
            <person name="Liu L."/>
            <person name="Boyd J.A."/>
            <person name="Deng Y."/>
            <person name="Parks D.H."/>
            <person name="Jiang X."/>
            <person name="Yin X."/>
            <person name="Woodcroft B.J."/>
            <person name="Tyson G.W."/>
            <person name="Hugenholtz P."/>
            <person name="Polz M.F."/>
            <person name="Zhang T."/>
        </authorList>
    </citation>
    <scope>NUCLEOTIDE SEQUENCE</scope>
    <source>
        <strain evidence="3">HKST-UBA11</strain>
    </source>
</reference>
<dbReference type="InterPro" id="IPR036894">
    <property type="entry name" value="YbaB-like_sf"/>
</dbReference>
<feature type="coiled-coil region" evidence="2">
    <location>
        <begin position="59"/>
        <end position="86"/>
    </location>
</feature>
<name>A0A955L8U7_9BACT</name>
<evidence type="ECO:0000313" key="3">
    <source>
        <dbReference type="EMBL" id="MCA9386222.1"/>
    </source>
</evidence>
<proteinExistence type="predicted"/>
<reference evidence="3" key="1">
    <citation type="submission" date="2020-04" db="EMBL/GenBank/DDBJ databases">
        <authorList>
            <person name="Zhang T."/>
        </authorList>
    </citation>
    <scope>NUCLEOTIDE SEQUENCE</scope>
    <source>
        <strain evidence="3">HKST-UBA11</strain>
    </source>
</reference>
<organism evidence="3 4">
    <name type="scientific">Candidatus Dojkabacteria bacterium</name>
    <dbReference type="NCBI Taxonomy" id="2099670"/>
    <lineage>
        <taxon>Bacteria</taxon>
        <taxon>Candidatus Dojkabacteria</taxon>
    </lineage>
</organism>
<dbReference type="PANTHER" id="PTHR33449:SF1">
    <property type="entry name" value="NUCLEOID-ASSOCIATED PROTEIN YBAB"/>
    <property type="match status" value="1"/>
</dbReference>
<dbReference type="GO" id="GO:0003677">
    <property type="term" value="F:DNA binding"/>
    <property type="evidence" value="ECO:0007669"/>
    <property type="project" value="UniProtKB-KW"/>
</dbReference>
<evidence type="ECO:0000313" key="4">
    <source>
        <dbReference type="Proteomes" id="UP000754563"/>
    </source>
</evidence>
<dbReference type="Pfam" id="PF02575">
    <property type="entry name" value="YbaB_DNA_bd"/>
    <property type="match status" value="1"/>
</dbReference>
<protein>
    <submittedName>
        <fullName evidence="3">YbaB/EbfC family nucleoid-associated protein</fullName>
    </submittedName>
</protein>
<keyword evidence="2" id="KW-0175">Coiled coil</keyword>
<gene>
    <name evidence="3" type="ORF">KC717_06265</name>
</gene>
<keyword evidence="1" id="KW-0238">DNA-binding</keyword>
<comment type="caution">
    <text evidence="3">The sequence shown here is derived from an EMBL/GenBank/DDBJ whole genome shotgun (WGS) entry which is preliminary data.</text>
</comment>
<dbReference type="SUPFAM" id="SSF82607">
    <property type="entry name" value="YbaB-like"/>
    <property type="match status" value="1"/>
</dbReference>
<dbReference type="Proteomes" id="UP000754563">
    <property type="component" value="Unassembled WGS sequence"/>
</dbReference>
<dbReference type="PANTHER" id="PTHR33449">
    <property type="entry name" value="NUCLEOID-ASSOCIATED PROTEIN YBAB"/>
    <property type="match status" value="1"/>
</dbReference>
<dbReference type="InterPro" id="IPR004401">
    <property type="entry name" value="YbaB/EbfC"/>
</dbReference>
<evidence type="ECO:0000256" key="2">
    <source>
        <dbReference type="SAM" id="Coils"/>
    </source>
</evidence>
<accession>A0A955L8U7</accession>
<dbReference type="Gene3D" id="3.30.1310.10">
    <property type="entry name" value="Nucleoid-associated protein YbaB-like domain"/>
    <property type="match status" value="1"/>
</dbReference>
<sequence>MALGQLGDMYKLQKEARKMQKELKSKKVTGLSKNEDVEVVIDGTQEVLEIGISDAYMTIDKKNDLTKALKQALKDAQKKLQKEMTKSMDIDSIRNMIGG</sequence>
<evidence type="ECO:0000256" key="1">
    <source>
        <dbReference type="ARBA" id="ARBA00023125"/>
    </source>
</evidence>
<dbReference type="AlphaFoldDB" id="A0A955L8U7"/>